<dbReference type="PANTHER" id="PTHR35149:SF2">
    <property type="entry name" value="DUF262 DOMAIN-CONTAINING PROTEIN"/>
    <property type="match status" value="1"/>
</dbReference>
<evidence type="ECO:0008006" key="5">
    <source>
        <dbReference type="Google" id="ProtNLM"/>
    </source>
</evidence>
<gene>
    <name evidence="3" type="ORF">HMPREF9220_0324</name>
</gene>
<dbReference type="InterPro" id="IPR004919">
    <property type="entry name" value="GmrSD_N"/>
</dbReference>
<dbReference type="AlphaFoldDB" id="E4L9A1"/>
<organism evidence="3 4">
    <name type="scientific">Dialister micraerophilus UPII 345-E</name>
    <dbReference type="NCBI Taxonomy" id="910314"/>
    <lineage>
        <taxon>Bacteria</taxon>
        <taxon>Bacillati</taxon>
        <taxon>Bacillota</taxon>
        <taxon>Negativicutes</taxon>
        <taxon>Veillonellales</taxon>
        <taxon>Veillonellaceae</taxon>
        <taxon>Dialister</taxon>
    </lineage>
</organism>
<dbReference type="OrthoDB" id="9798761at2"/>
<name>E4L9A1_9FIRM</name>
<evidence type="ECO:0000259" key="1">
    <source>
        <dbReference type="Pfam" id="PF03235"/>
    </source>
</evidence>
<dbReference type="RefSeq" id="WP_007554888.1">
    <property type="nucleotide sequence ID" value="NZ_AENT01000024.1"/>
</dbReference>
<reference evidence="3 4" key="1">
    <citation type="submission" date="2010-11" db="EMBL/GenBank/DDBJ databases">
        <authorList>
            <person name="Durkin A.S."/>
            <person name="Madupu R."/>
            <person name="Torralba M."/>
            <person name="Gillis M."/>
            <person name="Methe B."/>
            <person name="Sutton G."/>
            <person name="Nelson K.E."/>
        </authorList>
    </citation>
    <scope>NUCLEOTIDE SEQUENCE [LARGE SCALE GENOMIC DNA]</scope>
    <source>
        <strain evidence="3 4">UPII 345-E</strain>
    </source>
</reference>
<dbReference type="EMBL" id="AENT01000024">
    <property type="protein sequence ID" value="EFR42599.1"/>
    <property type="molecule type" value="Genomic_DNA"/>
</dbReference>
<dbReference type="Pfam" id="PF07510">
    <property type="entry name" value="GmrSD_C"/>
    <property type="match status" value="1"/>
</dbReference>
<dbReference type="PANTHER" id="PTHR35149">
    <property type="entry name" value="SLL5132 PROTEIN"/>
    <property type="match status" value="1"/>
</dbReference>
<dbReference type="Proteomes" id="UP000004594">
    <property type="component" value="Unassembled WGS sequence"/>
</dbReference>
<feature type="domain" description="GmrSD restriction endonucleases N-terminal" evidence="1">
    <location>
        <begin position="10"/>
        <end position="222"/>
    </location>
</feature>
<accession>E4L9A1</accession>
<evidence type="ECO:0000313" key="3">
    <source>
        <dbReference type="EMBL" id="EFR42599.1"/>
    </source>
</evidence>
<dbReference type="InterPro" id="IPR011089">
    <property type="entry name" value="GmrSD_C"/>
</dbReference>
<sequence>MRAEQSKFFGDLLEKNKRIFKVPVYQRNYDWSGEQCEKLYKDIMSASKRNRQHFTGTVVYITDVDRGSGLNEVLIIDGQQRITTVYILLKALYESSENVSYRIESELKDVMFNRNCDDKYKVKLKPVKSDNEQLQLLLKNEIEKMNKNSNVYKNFVTFKRLIEETVSEGFELSDILEGIKKLEIVEIILDKNQGDEPQKIFESINSTGLELSLADLVRNYLLMDDKNQDELYSKYWVELEKNVGYENLRNFIIKFVDAQVKNSVNSKNAYDLFKKHCENNKLTHEDVLFKLERTSKCYGAFVGANQFYSKRIQDDLHAFCAIKQTTVLPLIFKIFDDFEDGNINEYEVCKVLEYLFTYILRVIVCETGKSLSGFFKSLYSRVIKDDFVNYSEKFIGFLNGLNSQSRIPSDEEFREAVIHKPLYNNKHVCRYILSVIENSSKEKIDLKNLTIEHILPQKENSRIWRKEIGEDYSRVRETYLHTLGNLTITGYNSELGTKPFKEKKKIISEHSKANILNEKILDVDTWNEKNILRRAESLSEKLISMYPYVESSVDVFTKDEPCIGISEYYDFSGTTPSGFSFMGEFVRVKNWVNLLTEFIELSYGLDSRILINLANKNFIVEGCSSVYLTHDKRLLRKPREIFNNGIFYESNLSANAIISFIKELILNMDLDPDEFEVYLENKDIDTNKSLEWVNWDSDFNPSFKDVVEFEIKGKRIKPEKGKKDINFKDVFIKVNEFLYKENPFVYTESNFIWVSSDGKGMTSPYSLGENVYIETNRSNEVNFENISAVAKLMGLDSKDIKFLFKERECKGSK</sequence>
<evidence type="ECO:0000313" key="4">
    <source>
        <dbReference type="Proteomes" id="UP000004594"/>
    </source>
</evidence>
<dbReference type="Pfam" id="PF03235">
    <property type="entry name" value="GmrSD_N"/>
    <property type="match status" value="1"/>
</dbReference>
<protein>
    <recommendedName>
        <fullName evidence="5">DUF262 domain-containing protein</fullName>
    </recommendedName>
</protein>
<evidence type="ECO:0000259" key="2">
    <source>
        <dbReference type="Pfam" id="PF07510"/>
    </source>
</evidence>
<dbReference type="eggNOG" id="COG1479">
    <property type="taxonomic scope" value="Bacteria"/>
</dbReference>
<proteinExistence type="predicted"/>
<comment type="caution">
    <text evidence="3">The sequence shown here is derived from an EMBL/GenBank/DDBJ whole genome shotgun (WGS) entry which is preliminary data.</text>
</comment>
<feature type="domain" description="GmrSD restriction endonucleases C-terminal" evidence="2">
    <location>
        <begin position="408"/>
        <end position="540"/>
    </location>
</feature>